<protein>
    <submittedName>
        <fullName evidence="1">Uncharacterized protein</fullName>
    </submittedName>
</protein>
<evidence type="ECO:0000313" key="2">
    <source>
        <dbReference type="Proteomes" id="UP000640509"/>
    </source>
</evidence>
<comment type="caution">
    <text evidence="1">The sequence shown here is derived from an EMBL/GenBank/DDBJ whole genome shotgun (WGS) entry which is preliminary data.</text>
</comment>
<organism evidence="1 2">
    <name type="scientific">Paracoccus acridae</name>
    <dbReference type="NCBI Taxonomy" id="1795310"/>
    <lineage>
        <taxon>Bacteria</taxon>
        <taxon>Pseudomonadati</taxon>
        <taxon>Pseudomonadota</taxon>
        <taxon>Alphaproteobacteria</taxon>
        <taxon>Rhodobacterales</taxon>
        <taxon>Paracoccaceae</taxon>
        <taxon>Paracoccus</taxon>
    </lineage>
</organism>
<dbReference type="EMBL" id="BMIV01000048">
    <property type="protein sequence ID" value="GGF82158.1"/>
    <property type="molecule type" value="Genomic_DNA"/>
</dbReference>
<accession>A0ABQ1VNQ7</accession>
<gene>
    <name evidence="1" type="ORF">GCM10011402_38440</name>
</gene>
<proteinExistence type="predicted"/>
<dbReference type="Proteomes" id="UP000640509">
    <property type="component" value="Unassembled WGS sequence"/>
</dbReference>
<name>A0ABQ1VNQ7_9RHOB</name>
<evidence type="ECO:0000313" key="1">
    <source>
        <dbReference type="EMBL" id="GGF82158.1"/>
    </source>
</evidence>
<reference evidence="2" key="1">
    <citation type="journal article" date="2019" name="Int. J. Syst. Evol. Microbiol.">
        <title>The Global Catalogue of Microorganisms (GCM) 10K type strain sequencing project: providing services to taxonomists for standard genome sequencing and annotation.</title>
        <authorList>
            <consortium name="The Broad Institute Genomics Platform"/>
            <consortium name="The Broad Institute Genome Sequencing Center for Infectious Disease"/>
            <person name="Wu L."/>
            <person name="Ma J."/>
        </authorList>
    </citation>
    <scope>NUCLEOTIDE SEQUENCE [LARGE SCALE GENOMIC DNA]</scope>
    <source>
        <strain evidence="2">CGMCC 1.15419</strain>
    </source>
</reference>
<keyword evidence="2" id="KW-1185">Reference proteome</keyword>
<dbReference type="RefSeq" id="WP_188717361.1">
    <property type="nucleotide sequence ID" value="NZ_BMIV01000048.1"/>
</dbReference>
<sequence>MFDFPTTPTALHLFVQDNSEALQHAAFTLGGRDWLRRTRGIIDNLRLGKPLTRSTRIEIEKLYGLLTLRYAADPDTAECGFAADIDPASPVVEEICLLVDKLEDVAKEAGLYLQDPWETDLLEGEYIS</sequence>